<name>A0A5C3F4V6_9BASI</name>
<evidence type="ECO:0000313" key="3">
    <source>
        <dbReference type="Proteomes" id="UP000323386"/>
    </source>
</evidence>
<dbReference type="EMBL" id="OOIP01000014">
    <property type="protein sequence ID" value="SPO39518.1"/>
    <property type="molecule type" value="Genomic_DNA"/>
</dbReference>
<organism evidence="2 3">
    <name type="scientific">Pseudozyma flocculosa</name>
    <dbReference type="NCBI Taxonomy" id="84751"/>
    <lineage>
        <taxon>Eukaryota</taxon>
        <taxon>Fungi</taxon>
        <taxon>Dikarya</taxon>
        <taxon>Basidiomycota</taxon>
        <taxon>Ustilaginomycotina</taxon>
        <taxon>Ustilaginomycetes</taxon>
        <taxon>Ustilaginales</taxon>
        <taxon>Ustilaginaceae</taxon>
        <taxon>Pseudozyma</taxon>
    </lineage>
</organism>
<feature type="region of interest" description="Disordered" evidence="1">
    <location>
        <begin position="170"/>
        <end position="191"/>
    </location>
</feature>
<keyword evidence="3" id="KW-1185">Reference proteome</keyword>
<protein>
    <submittedName>
        <fullName evidence="2">Uncharacterized protein</fullName>
    </submittedName>
</protein>
<accession>A0A5C3F4V6</accession>
<feature type="region of interest" description="Disordered" evidence="1">
    <location>
        <begin position="210"/>
        <end position="230"/>
    </location>
</feature>
<reference evidence="2 3" key="1">
    <citation type="submission" date="2018-03" db="EMBL/GenBank/DDBJ databases">
        <authorList>
            <person name="Guldener U."/>
        </authorList>
    </citation>
    <scope>NUCLEOTIDE SEQUENCE [LARGE SCALE GENOMIC DNA]</scope>
    <source>
        <strain evidence="2 3">DAOM196992</strain>
    </source>
</reference>
<proteinExistence type="predicted"/>
<evidence type="ECO:0000256" key="1">
    <source>
        <dbReference type="SAM" id="MobiDB-lite"/>
    </source>
</evidence>
<feature type="region of interest" description="Disordered" evidence="1">
    <location>
        <begin position="1"/>
        <end position="59"/>
    </location>
</feature>
<gene>
    <name evidence="2" type="ORF">PSFLO_04999</name>
</gene>
<dbReference type="Proteomes" id="UP000323386">
    <property type="component" value="Unassembled WGS sequence"/>
</dbReference>
<dbReference type="AlphaFoldDB" id="A0A5C3F4V6"/>
<sequence length="332" mass="35880">MARAKRAGRPQPSAAPKLKRMGERGCRKAGGQAGSLSARTVPVMRRKESGRRTQSTADATFALTRGDPGLFSPGSVSFRARPVSETAYGLAKPRSGPCAVLGRGVSRRRGNQKYGPAGEEVRGLRMAARAAFQEAGHQQSRGSKTHFRMRAHAIAAPYVCASVRARRARRHVPAPELTPQKREAGKPAPACGTRPSLACLPCLGRRVSRNPRHSAYPNGGDDYPGDGSWHHPMRITHRPTYAVEAGVTAPALPATTLPAARSSNGRDPPRCWQILLLPTSPPERLPPRERMIRRSSACVWPMRRRTASALKPGGPARSLLECRASKWLAAAQ</sequence>
<evidence type="ECO:0000313" key="2">
    <source>
        <dbReference type="EMBL" id="SPO39518.1"/>
    </source>
</evidence>
<feature type="compositionally biased region" description="Low complexity" evidence="1">
    <location>
        <begin position="216"/>
        <end position="227"/>
    </location>
</feature>